<sequence length="48" mass="5682">MNPEIEYELMKSHANELRRAAAEHRRAREAERGNKAERRSVFGKRRSS</sequence>
<reference evidence="2 3" key="1">
    <citation type="submission" date="2016-10" db="EMBL/GenBank/DDBJ databases">
        <authorList>
            <person name="de Groot N.N."/>
        </authorList>
    </citation>
    <scope>NUCLEOTIDE SEQUENCE [LARGE SCALE GENOMIC DNA]</scope>
    <source>
        <strain evidence="2 3">DSM 43357</strain>
    </source>
</reference>
<feature type="compositionally biased region" description="Basic and acidic residues" evidence="1">
    <location>
        <begin position="19"/>
        <end position="40"/>
    </location>
</feature>
<gene>
    <name evidence="2" type="ORF">SAMN05660976_05599</name>
</gene>
<keyword evidence="3" id="KW-1185">Reference proteome</keyword>
<protein>
    <submittedName>
        <fullName evidence="2">Uncharacterized protein</fullName>
    </submittedName>
</protein>
<dbReference type="STRING" id="46177.SAMN05660976_05599"/>
<dbReference type="Proteomes" id="UP000198953">
    <property type="component" value="Unassembled WGS sequence"/>
</dbReference>
<organism evidence="2 3">
    <name type="scientific">Nonomuraea pusilla</name>
    <dbReference type="NCBI Taxonomy" id="46177"/>
    <lineage>
        <taxon>Bacteria</taxon>
        <taxon>Bacillati</taxon>
        <taxon>Actinomycetota</taxon>
        <taxon>Actinomycetes</taxon>
        <taxon>Streptosporangiales</taxon>
        <taxon>Streptosporangiaceae</taxon>
        <taxon>Nonomuraea</taxon>
    </lineage>
</organism>
<dbReference type="RefSeq" id="WP_176573425.1">
    <property type="nucleotide sequence ID" value="NZ_BBZG01000002.1"/>
</dbReference>
<name>A0A1H7ZV60_9ACTN</name>
<dbReference type="EMBL" id="FOBF01000015">
    <property type="protein sequence ID" value="SEM61389.1"/>
    <property type="molecule type" value="Genomic_DNA"/>
</dbReference>
<feature type="region of interest" description="Disordered" evidence="1">
    <location>
        <begin position="19"/>
        <end position="48"/>
    </location>
</feature>
<evidence type="ECO:0000256" key="1">
    <source>
        <dbReference type="SAM" id="MobiDB-lite"/>
    </source>
</evidence>
<evidence type="ECO:0000313" key="2">
    <source>
        <dbReference type="EMBL" id="SEM61389.1"/>
    </source>
</evidence>
<proteinExistence type="predicted"/>
<dbReference type="AlphaFoldDB" id="A0A1H7ZV60"/>
<accession>A0A1H7ZV60</accession>
<evidence type="ECO:0000313" key="3">
    <source>
        <dbReference type="Proteomes" id="UP000198953"/>
    </source>
</evidence>